<evidence type="ECO:0000313" key="2">
    <source>
        <dbReference type="EMBL" id="KOG85349.1"/>
    </source>
</evidence>
<feature type="non-terminal residue" evidence="2">
    <location>
        <position position="158"/>
    </location>
</feature>
<comment type="caution">
    <text evidence="2">The sequence shown here is derived from an EMBL/GenBank/DDBJ whole genome shotgun (WGS) entry which is preliminary data.</text>
</comment>
<protein>
    <recommendedName>
        <fullName evidence="1">AMP-dependent synthetase/ligase domain-containing protein</fullName>
    </recommendedName>
</protein>
<dbReference type="Proteomes" id="UP000037020">
    <property type="component" value="Unassembled WGS sequence"/>
</dbReference>
<evidence type="ECO:0000313" key="3">
    <source>
        <dbReference type="Proteomes" id="UP000037020"/>
    </source>
</evidence>
<reference evidence="2 3" key="1">
    <citation type="submission" date="2015-07" db="EMBL/GenBank/DDBJ databases">
        <authorList>
            <person name="Ju K.-S."/>
            <person name="Doroghazi J.R."/>
            <person name="Metcalf W.W."/>
        </authorList>
    </citation>
    <scope>NUCLEOTIDE SEQUENCE [LARGE SCALE GENOMIC DNA]</scope>
    <source>
        <strain evidence="2 3">NRRL B-3589</strain>
    </source>
</reference>
<keyword evidence="3" id="KW-1185">Reference proteome</keyword>
<dbReference type="InterPro" id="IPR000873">
    <property type="entry name" value="AMP-dep_synth/lig_dom"/>
</dbReference>
<name>A0ABR5IW33_9ACTN</name>
<dbReference type="PANTHER" id="PTHR45527">
    <property type="entry name" value="NONRIBOSOMAL PEPTIDE SYNTHETASE"/>
    <property type="match status" value="1"/>
</dbReference>
<organism evidence="2 3">
    <name type="scientific">Streptomyces varsoviensis</name>
    <dbReference type="NCBI Taxonomy" id="67373"/>
    <lineage>
        <taxon>Bacteria</taxon>
        <taxon>Bacillati</taxon>
        <taxon>Actinomycetota</taxon>
        <taxon>Actinomycetes</taxon>
        <taxon>Kitasatosporales</taxon>
        <taxon>Streptomycetaceae</taxon>
        <taxon>Streptomyces</taxon>
    </lineage>
</organism>
<feature type="non-terminal residue" evidence="2">
    <location>
        <position position="1"/>
    </location>
</feature>
<sequence>STGVPKGVMVPHGGVAGLVSDPGWCVEAGEAVLAHAPHAFDASLFDLWLPLAVGGRVLVSGPGVVDARRIRAAGAAGVTTLQLTAGLFRVIAEESPECFAGVRRVMSGGDVVPAGAVARVREACPETVVQHTYGPTEITLCATLHPVGPGYRPSEVLP</sequence>
<proteinExistence type="predicted"/>
<gene>
    <name evidence="2" type="ORF">ADK38_37180</name>
</gene>
<feature type="domain" description="AMP-dependent synthetase/ligase" evidence="1">
    <location>
        <begin position="1"/>
        <end position="144"/>
    </location>
</feature>
<evidence type="ECO:0000259" key="1">
    <source>
        <dbReference type="Pfam" id="PF00501"/>
    </source>
</evidence>
<dbReference type="SUPFAM" id="SSF56801">
    <property type="entry name" value="Acetyl-CoA synthetase-like"/>
    <property type="match status" value="1"/>
</dbReference>
<dbReference type="Gene3D" id="3.40.50.980">
    <property type="match status" value="2"/>
</dbReference>
<accession>A0ABR5IW33</accession>
<dbReference type="PANTHER" id="PTHR45527:SF1">
    <property type="entry name" value="FATTY ACID SYNTHASE"/>
    <property type="match status" value="1"/>
</dbReference>
<dbReference type="EMBL" id="LGUT01003480">
    <property type="protein sequence ID" value="KOG85349.1"/>
    <property type="molecule type" value="Genomic_DNA"/>
</dbReference>
<dbReference type="Pfam" id="PF00501">
    <property type="entry name" value="AMP-binding"/>
    <property type="match status" value="1"/>
</dbReference>